<keyword evidence="10" id="KW-0234">DNA repair</keyword>
<dbReference type="GO" id="GO:0005634">
    <property type="term" value="C:nucleus"/>
    <property type="evidence" value="ECO:0007669"/>
    <property type="project" value="UniProtKB-SubCell"/>
</dbReference>
<dbReference type="EMBL" id="JBBCAQ010000027">
    <property type="protein sequence ID" value="KAK7586233.1"/>
    <property type="molecule type" value="Genomic_DNA"/>
</dbReference>
<keyword evidence="7" id="KW-0067">ATP-binding</keyword>
<evidence type="ECO:0000256" key="2">
    <source>
        <dbReference type="ARBA" id="ARBA00004286"/>
    </source>
</evidence>
<dbReference type="GO" id="GO:0003697">
    <property type="term" value="F:single-stranded DNA binding"/>
    <property type="evidence" value="ECO:0007669"/>
    <property type="project" value="TreeGrafter"/>
</dbReference>
<dbReference type="InterPro" id="IPR027417">
    <property type="entry name" value="P-loop_NTPase"/>
</dbReference>
<dbReference type="Pfam" id="PF13476">
    <property type="entry name" value="AAA_23"/>
    <property type="match status" value="1"/>
</dbReference>
<evidence type="ECO:0000256" key="3">
    <source>
        <dbReference type="ARBA" id="ARBA00006793"/>
    </source>
</evidence>
<feature type="region of interest" description="Disordered" evidence="12">
    <location>
        <begin position="1"/>
        <end position="44"/>
    </location>
</feature>
<organism evidence="14 15">
    <name type="scientific">Parthenolecanium corni</name>
    <dbReference type="NCBI Taxonomy" id="536013"/>
    <lineage>
        <taxon>Eukaryota</taxon>
        <taxon>Metazoa</taxon>
        <taxon>Ecdysozoa</taxon>
        <taxon>Arthropoda</taxon>
        <taxon>Hexapoda</taxon>
        <taxon>Insecta</taxon>
        <taxon>Pterygota</taxon>
        <taxon>Neoptera</taxon>
        <taxon>Paraneoptera</taxon>
        <taxon>Hemiptera</taxon>
        <taxon>Sternorrhyncha</taxon>
        <taxon>Coccoidea</taxon>
        <taxon>Coccidae</taxon>
        <taxon>Parthenolecanium</taxon>
    </lineage>
</organism>
<comment type="caution">
    <text evidence="14">The sequence shown here is derived from an EMBL/GenBank/DDBJ whole genome shotgun (WGS) entry which is preliminary data.</text>
</comment>
<keyword evidence="15" id="KW-1185">Reference proteome</keyword>
<dbReference type="SUPFAM" id="SSF52540">
    <property type="entry name" value="P-loop containing nucleoside triphosphate hydrolases"/>
    <property type="match status" value="1"/>
</dbReference>
<keyword evidence="9" id="KW-0233">DNA recombination</keyword>
<evidence type="ECO:0000256" key="8">
    <source>
        <dbReference type="ARBA" id="ARBA00023054"/>
    </source>
</evidence>
<feature type="region of interest" description="Disordered" evidence="12">
    <location>
        <begin position="394"/>
        <end position="416"/>
    </location>
</feature>
<keyword evidence="6" id="KW-0227">DNA damage</keyword>
<evidence type="ECO:0000256" key="9">
    <source>
        <dbReference type="ARBA" id="ARBA00023172"/>
    </source>
</evidence>
<dbReference type="GO" id="GO:0003684">
    <property type="term" value="F:damaged DNA binding"/>
    <property type="evidence" value="ECO:0007669"/>
    <property type="project" value="TreeGrafter"/>
</dbReference>
<gene>
    <name evidence="14" type="ORF">V9T40_004109</name>
</gene>
<keyword evidence="4" id="KW-0158">Chromosome</keyword>
<keyword evidence="5" id="KW-0547">Nucleotide-binding</keyword>
<evidence type="ECO:0000256" key="10">
    <source>
        <dbReference type="ARBA" id="ARBA00023204"/>
    </source>
</evidence>
<dbReference type="InterPro" id="IPR038729">
    <property type="entry name" value="Rad50/SbcC_AAA"/>
</dbReference>
<sequence length="1086" mass="125436">MSDAENDSNEPRPPKRRRIAKPFQPLSQPVETREAEESLNYSSKSQVASPALNNSIDSRFFKSSAGVIKKIKLLNFMCHSHFELKFNPRINFISGCNGSGKSAVQTGIVIGLGGVASKTNRSSKIDGLIKHGCNSGSITITLSNTGMNAYKPTEYGDEIQIIRTINSGSSSYRIYNKWGKLISNKKGELESILQRFRIQPNNPVSVLNQDMARNFLAANKAEAKYALFRKATLLDEAEDLLCKISGEIAEQEMLIDAKQKATQQVLEEIEKMSKKFELAEKLKEQKGKKFELENELMWSKVNDRRIEIQNLEEKCDEQLGIKKDYENKIVEIQTIIDEKNAQKEERARILEGLLTETKNKEEEKKTLTDECRKLRKAYDGKIMKMDEFRSKIRSKMSDRQQLKKSLDDVERDENELNQRKDEASVEIGTLKEKLANLDGQKRILEEEVARLKSTSDHYLQRIRFKKQAIEENRDQIGHLERHLQGLGKSNNLSGYSPWMATLVQRIDEAVRARRFSQPPRGPLGRYLKVKNEKWIYTIENNLNISWLSSFYVNNSKDRQTLYSIIDQVVTQGRKPTVHCSMFQDKSRDNMLPDIETNHPGYMNMFRALNISDTVVANFLIDSREIQKILLVDKKEDCRNFVSRDENIPRKCRLILDTDGDQYLPGFRVYANQERSRITRVLQKSVADQTRKLKEEIKLKKHLIETDGREIEDLQQQFQHSNEDVKKTSAEINSINMKVAEAKRRIQELKVVVEMETPSLQMQMEELREIEAEINGLENNKRLLAEEIKADKGTLETLKNQLNALNAADSFTRQSTFAEEKEKLEQEVNQLRVRIGQLSRQIEEQNTKINTLRSRINESQGRLNTEENTASQLSNGTDSQTIRSTAEIQDEIKEIEYFVQEAVKQLGSEEIDFERQYWDRKNSHKNFTESFKLSKTMHDDLKKMYAERKEVIIKIRDINTNVIIARFQDVLTCRNYKGRINFDHQKKKLDILMVPTDGGDMLMNTESLSGGEKSFSTVAFLMALWSNMELPFYSLDEYDVFMDAINRKAITKLLMSFATENSSKQFIFLTPLDVSLVETGRDVDVHR</sequence>
<evidence type="ECO:0000256" key="4">
    <source>
        <dbReference type="ARBA" id="ARBA00022454"/>
    </source>
</evidence>
<evidence type="ECO:0000313" key="15">
    <source>
        <dbReference type="Proteomes" id="UP001367676"/>
    </source>
</evidence>
<evidence type="ECO:0000256" key="5">
    <source>
        <dbReference type="ARBA" id="ARBA00022741"/>
    </source>
</evidence>
<dbReference type="Gene3D" id="3.40.50.300">
    <property type="entry name" value="P-loop containing nucleotide triphosphate hydrolases"/>
    <property type="match status" value="2"/>
</dbReference>
<evidence type="ECO:0000256" key="7">
    <source>
        <dbReference type="ARBA" id="ARBA00022840"/>
    </source>
</evidence>
<protein>
    <recommendedName>
        <fullName evidence="13">Rad50/SbcC-type AAA domain-containing protein</fullName>
    </recommendedName>
</protein>
<feature type="domain" description="Rad50/SbcC-type AAA" evidence="13">
    <location>
        <begin position="70"/>
        <end position="296"/>
    </location>
</feature>
<keyword evidence="11" id="KW-0539">Nucleus</keyword>
<evidence type="ECO:0000256" key="11">
    <source>
        <dbReference type="ARBA" id="ARBA00023242"/>
    </source>
</evidence>
<evidence type="ECO:0000256" key="1">
    <source>
        <dbReference type="ARBA" id="ARBA00004123"/>
    </source>
</evidence>
<evidence type="ECO:0000256" key="12">
    <source>
        <dbReference type="SAM" id="MobiDB-lite"/>
    </source>
</evidence>
<dbReference type="PANTHER" id="PTHR19306">
    <property type="entry name" value="STRUCTURAL MAINTENANCE OF CHROMOSOMES 5,6 SMC5, SMC6"/>
    <property type="match status" value="1"/>
</dbReference>
<dbReference type="PANTHER" id="PTHR19306:SF6">
    <property type="entry name" value="STRUCTURAL MAINTENANCE OF CHROMOSOMES PROTEIN 6"/>
    <property type="match status" value="1"/>
</dbReference>
<dbReference type="GO" id="GO:0035861">
    <property type="term" value="C:site of double-strand break"/>
    <property type="evidence" value="ECO:0007669"/>
    <property type="project" value="TreeGrafter"/>
</dbReference>
<name>A0AAN9Y2V3_9HEMI</name>
<evidence type="ECO:0000259" key="13">
    <source>
        <dbReference type="Pfam" id="PF13476"/>
    </source>
</evidence>
<comment type="similarity">
    <text evidence="3">Belongs to the SMC family. SMC6 subfamily.</text>
</comment>
<feature type="region of interest" description="Disordered" evidence="12">
    <location>
        <begin position="852"/>
        <end position="879"/>
    </location>
</feature>
<comment type="subcellular location">
    <subcellularLocation>
        <location evidence="2">Chromosome</location>
    </subcellularLocation>
    <subcellularLocation>
        <location evidence="1">Nucleus</location>
    </subcellularLocation>
</comment>
<keyword evidence="8" id="KW-0175">Coiled coil</keyword>
<evidence type="ECO:0000256" key="6">
    <source>
        <dbReference type="ARBA" id="ARBA00022763"/>
    </source>
</evidence>
<dbReference type="GO" id="GO:0030915">
    <property type="term" value="C:Smc5-Smc6 complex"/>
    <property type="evidence" value="ECO:0007669"/>
    <property type="project" value="TreeGrafter"/>
</dbReference>
<dbReference type="GO" id="GO:0000724">
    <property type="term" value="P:double-strand break repair via homologous recombination"/>
    <property type="evidence" value="ECO:0007669"/>
    <property type="project" value="TreeGrafter"/>
</dbReference>
<dbReference type="Proteomes" id="UP001367676">
    <property type="component" value="Unassembled WGS sequence"/>
</dbReference>
<evidence type="ECO:0000313" key="14">
    <source>
        <dbReference type="EMBL" id="KAK7586233.1"/>
    </source>
</evidence>
<dbReference type="GO" id="GO:0005524">
    <property type="term" value="F:ATP binding"/>
    <property type="evidence" value="ECO:0007669"/>
    <property type="project" value="UniProtKB-KW"/>
</dbReference>
<proteinExistence type="inferred from homology"/>
<reference evidence="14 15" key="1">
    <citation type="submission" date="2024-03" db="EMBL/GenBank/DDBJ databases">
        <title>Adaptation during the transition from Ophiocordyceps entomopathogen to insect associate is accompanied by gene loss and intensified selection.</title>
        <authorList>
            <person name="Ward C.M."/>
            <person name="Onetto C.A."/>
            <person name="Borneman A.R."/>
        </authorList>
    </citation>
    <scope>NUCLEOTIDE SEQUENCE [LARGE SCALE GENOMIC DNA]</scope>
    <source>
        <strain evidence="14">AWRI1</strain>
        <tissue evidence="14">Single Adult Female</tissue>
    </source>
</reference>
<accession>A0AAN9Y2V3</accession>
<dbReference type="AlphaFoldDB" id="A0AAN9Y2V3"/>